<sequence>MDRDTAIEWASCISNEQLTKDDICWVWEIIEDKLTPYGSAFSFVGEELDVEFMVVTRRAEGDEGKVVRRLLEEEGLDHLEFATRLNSQG</sequence>
<name>A0A284RL94_ARMOS</name>
<reference evidence="2" key="1">
    <citation type="journal article" date="2017" name="Nat. Ecol. Evol.">
        <title>Genome expansion and lineage-specific genetic innovations in the forest pathogenic fungi Armillaria.</title>
        <authorList>
            <person name="Sipos G."/>
            <person name="Prasanna A.N."/>
            <person name="Walter M.C."/>
            <person name="O'Connor E."/>
            <person name="Balint B."/>
            <person name="Krizsan K."/>
            <person name="Kiss B."/>
            <person name="Hess J."/>
            <person name="Varga T."/>
            <person name="Slot J."/>
            <person name="Riley R."/>
            <person name="Boka B."/>
            <person name="Rigling D."/>
            <person name="Barry K."/>
            <person name="Lee J."/>
            <person name="Mihaltcheva S."/>
            <person name="LaButti K."/>
            <person name="Lipzen A."/>
            <person name="Waldron R."/>
            <person name="Moloney N.M."/>
            <person name="Sperisen C."/>
            <person name="Kredics L."/>
            <person name="Vagvoelgyi C."/>
            <person name="Patrignani A."/>
            <person name="Fitzpatrick D."/>
            <person name="Nagy I."/>
            <person name="Doyle S."/>
            <person name="Anderson J.B."/>
            <person name="Grigoriev I.V."/>
            <person name="Gueldener U."/>
            <person name="Muensterkoetter M."/>
            <person name="Nagy L.G."/>
        </authorList>
    </citation>
    <scope>NUCLEOTIDE SEQUENCE [LARGE SCALE GENOMIC DNA]</scope>
    <source>
        <strain evidence="2">C18/9</strain>
    </source>
</reference>
<dbReference type="EMBL" id="FUEG01000010">
    <property type="protein sequence ID" value="SJL09521.1"/>
    <property type="molecule type" value="Genomic_DNA"/>
</dbReference>
<evidence type="ECO:0000313" key="1">
    <source>
        <dbReference type="EMBL" id="SJL09521.1"/>
    </source>
</evidence>
<gene>
    <name evidence="1" type="ORF">ARMOST_12899</name>
</gene>
<dbReference type="AlphaFoldDB" id="A0A284RL94"/>
<organism evidence="1 2">
    <name type="scientific">Armillaria ostoyae</name>
    <name type="common">Armillaria root rot fungus</name>
    <dbReference type="NCBI Taxonomy" id="47428"/>
    <lineage>
        <taxon>Eukaryota</taxon>
        <taxon>Fungi</taxon>
        <taxon>Dikarya</taxon>
        <taxon>Basidiomycota</taxon>
        <taxon>Agaricomycotina</taxon>
        <taxon>Agaricomycetes</taxon>
        <taxon>Agaricomycetidae</taxon>
        <taxon>Agaricales</taxon>
        <taxon>Marasmiineae</taxon>
        <taxon>Physalacriaceae</taxon>
        <taxon>Armillaria</taxon>
    </lineage>
</organism>
<dbReference type="OrthoDB" id="3227112at2759"/>
<proteinExistence type="predicted"/>
<protein>
    <submittedName>
        <fullName evidence="1">Uncharacterized protein</fullName>
    </submittedName>
</protein>
<evidence type="ECO:0000313" key="2">
    <source>
        <dbReference type="Proteomes" id="UP000219338"/>
    </source>
</evidence>
<accession>A0A284RL94</accession>
<dbReference type="Proteomes" id="UP000219338">
    <property type="component" value="Unassembled WGS sequence"/>
</dbReference>
<keyword evidence="2" id="KW-1185">Reference proteome</keyword>